<sequence length="202" mass="22580">GKKIERIEEGRELTREKRRETWPTGSCSSRSASSRAQGATIKFGTRRKEAARARDFSRTSRRSSNVWRDQGRRKTRSLMDNDWSGKRNFSVRSTAIGVRRGSRGVERDAYAGGPLADLLGVSLRWGSGRAAEILSCNGVDVTPVERVQRWEDTLWKARLASAIAPLRIFGTCFSSLLPPVFPLRPYGGAILTPAKRLDGRCR</sequence>
<dbReference type="AlphaFoldDB" id="A0A026X1W9"/>
<reference evidence="2 3" key="1">
    <citation type="journal article" date="2014" name="Curr. Biol.">
        <title>The genome of the clonal raider ant Cerapachys biroi.</title>
        <authorList>
            <person name="Oxley P.R."/>
            <person name="Ji L."/>
            <person name="Fetter-Pruneda I."/>
            <person name="McKenzie S.K."/>
            <person name="Li C."/>
            <person name="Hu H."/>
            <person name="Zhang G."/>
            <person name="Kronauer D.J."/>
        </authorList>
    </citation>
    <scope>NUCLEOTIDE SEQUENCE [LARGE SCALE GENOMIC DNA]</scope>
</reference>
<evidence type="ECO:0000313" key="2">
    <source>
        <dbReference type="EMBL" id="EZA61996.1"/>
    </source>
</evidence>
<evidence type="ECO:0000313" key="3">
    <source>
        <dbReference type="Proteomes" id="UP000053097"/>
    </source>
</evidence>
<dbReference type="Proteomes" id="UP000053097">
    <property type="component" value="Unassembled WGS sequence"/>
</dbReference>
<feature type="non-terminal residue" evidence="2">
    <location>
        <position position="1"/>
    </location>
</feature>
<name>A0A026X1W9_OOCBI</name>
<protein>
    <submittedName>
        <fullName evidence="2">Uncharacterized protein</fullName>
    </submittedName>
</protein>
<accession>A0A026X1W9</accession>
<keyword evidence="3" id="KW-1185">Reference proteome</keyword>
<evidence type="ECO:0000256" key="1">
    <source>
        <dbReference type="SAM" id="MobiDB-lite"/>
    </source>
</evidence>
<feature type="compositionally biased region" description="Basic and acidic residues" evidence="1">
    <location>
        <begin position="46"/>
        <end position="58"/>
    </location>
</feature>
<gene>
    <name evidence="2" type="ORF">X777_07345</name>
</gene>
<proteinExistence type="predicted"/>
<feature type="compositionally biased region" description="Basic and acidic residues" evidence="1">
    <location>
        <begin position="1"/>
        <end position="21"/>
    </location>
</feature>
<feature type="region of interest" description="Disordered" evidence="1">
    <location>
        <begin position="1"/>
        <end position="73"/>
    </location>
</feature>
<feature type="compositionally biased region" description="Low complexity" evidence="1">
    <location>
        <begin position="26"/>
        <end position="36"/>
    </location>
</feature>
<dbReference type="EMBL" id="KK107036">
    <property type="protein sequence ID" value="EZA61996.1"/>
    <property type="molecule type" value="Genomic_DNA"/>
</dbReference>
<organism evidence="2 3">
    <name type="scientific">Ooceraea biroi</name>
    <name type="common">Clonal raider ant</name>
    <name type="synonym">Cerapachys biroi</name>
    <dbReference type="NCBI Taxonomy" id="2015173"/>
    <lineage>
        <taxon>Eukaryota</taxon>
        <taxon>Metazoa</taxon>
        <taxon>Ecdysozoa</taxon>
        <taxon>Arthropoda</taxon>
        <taxon>Hexapoda</taxon>
        <taxon>Insecta</taxon>
        <taxon>Pterygota</taxon>
        <taxon>Neoptera</taxon>
        <taxon>Endopterygota</taxon>
        <taxon>Hymenoptera</taxon>
        <taxon>Apocrita</taxon>
        <taxon>Aculeata</taxon>
        <taxon>Formicoidea</taxon>
        <taxon>Formicidae</taxon>
        <taxon>Dorylinae</taxon>
        <taxon>Ooceraea</taxon>
    </lineage>
</organism>